<dbReference type="GeneTree" id="ENSGT00910000146844"/>
<dbReference type="AlphaFoldDB" id="A0A2K5D8J4"/>
<reference evidence="1" key="1">
    <citation type="submission" date="2025-08" db="UniProtKB">
        <authorList>
            <consortium name="Ensembl"/>
        </authorList>
    </citation>
    <scope>IDENTIFICATION</scope>
</reference>
<keyword evidence="2" id="KW-1185">Reference proteome</keyword>
<dbReference type="OMA" id="FKNTHHS"/>
<name>A0A2K5D8J4_AOTNA</name>
<protein>
    <submittedName>
        <fullName evidence="1">Uncharacterized protein</fullName>
    </submittedName>
</protein>
<reference evidence="1" key="2">
    <citation type="submission" date="2025-09" db="UniProtKB">
        <authorList>
            <consortium name="Ensembl"/>
        </authorList>
    </citation>
    <scope>IDENTIFICATION</scope>
</reference>
<sequence>MLFKSFKNTHHINLHLTKKKHLTCLFFLLMCVLLSQNCQCVLGLTQEQFLLDSLFDLFNIIIF</sequence>
<proteinExistence type="predicted"/>
<organism evidence="1 2">
    <name type="scientific">Aotus nancymaae</name>
    <name type="common">Ma's night monkey</name>
    <dbReference type="NCBI Taxonomy" id="37293"/>
    <lineage>
        <taxon>Eukaryota</taxon>
        <taxon>Metazoa</taxon>
        <taxon>Chordata</taxon>
        <taxon>Craniata</taxon>
        <taxon>Vertebrata</taxon>
        <taxon>Euteleostomi</taxon>
        <taxon>Mammalia</taxon>
        <taxon>Eutheria</taxon>
        <taxon>Euarchontoglires</taxon>
        <taxon>Primates</taxon>
        <taxon>Haplorrhini</taxon>
        <taxon>Platyrrhini</taxon>
        <taxon>Aotidae</taxon>
        <taxon>Aotus</taxon>
    </lineage>
</organism>
<dbReference type="Ensembl" id="ENSANAT00000035122.1">
    <property type="protein sequence ID" value="ENSANAP00000017267.1"/>
    <property type="gene ID" value="ENSANAG00000026509.1"/>
</dbReference>
<accession>A0A2K5D8J4</accession>
<evidence type="ECO:0000313" key="1">
    <source>
        <dbReference type="Ensembl" id="ENSANAP00000017267.1"/>
    </source>
</evidence>
<evidence type="ECO:0000313" key="2">
    <source>
        <dbReference type="Proteomes" id="UP000233020"/>
    </source>
</evidence>
<dbReference type="Proteomes" id="UP000233020">
    <property type="component" value="Unplaced"/>
</dbReference>